<protein>
    <recommendedName>
        <fullName evidence="1">HNH nuclease domain-containing protein</fullName>
    </recommendedName>
</protein>
<reference evidence="2 3" key="1">
    <citation type="submission" date="2024-04" db="EMBL/GenBank/DDBJ databases">
        <title>Tritrichomonas musculus Genome.</title>
        <authorList>
            <person name="Alves-Ferreira E."/>
            <person name="Grigg M."/>
            <person name="Lorenzi H."/>
            <person name="Galac M."/>
        </authorList>
    </citation>
    <scope>NUCLEOTIDE SEQUENCE [LARGE SCALE GENOMIC DNA]</scope>
    <source>
        <strain evidence="2 3">EAF2021</strain>
    </source>
</reference>
<evidence type="ECO:0000259" key="1">
    <source>
        <dbReference type="Pfam" id="PF13392"/>
    </source>
</evidence>
<gene>
    <name evidence="2" type="ORF">M9Y10_013894</name>
</gene>
<sequence>MSDNQIAEFVPLKDFEDDYEIQTEYPFVIRRIRDKMILTENSHKVHRYITVCLNQTPYFKHVLIAKQFIPNPNNLPEVDHINHDRTDYHLSNLRWVTSSQNNINKSSNKGVQYEFIDDIPEDASIVDFYNTYNIHHAFEENRYLYYHDEENDEDLFYGKTSDNAYKILHVNTARGGKKYVSLQDINNKRVSIYIDKYRYQHDL</sequence>
<dbReference type="InterPro" id="IPR003615">
    <property type="entry name" value="HNH_nuc"/>
</dbReference>
<feature type="domain" description="HNH nuclease" evidence="1">
    <location>
        <begin position="58"/>
        <end position="102"/>
    </location>
</feature>
<evidence type="ECO:0000313" key="3">
    <source>
        <dbReference type="Proteomes" id="UP001470230"/>
    </source>
</evidence>
<dbReference type="EMBL" id="JAPFFF010000002">
    <property type="protein sequence ID" value="KAK8896008.1"/>
    <property type="molecule type" value="Genomic_DNA"/>
</dbReference>
<name>A0ABR2KY89_9EUKA</name>
<evidence type="ECO:0000313" key="2">
    <source>
        <dbReference type="EMBL" id="KAK8896008.1"/>
    </source>
</evidence>
<dbReference type="Proteomes" id="UP001470230">
    <property type="component" value="Unassembled WGS sequence"/>
</dbReference>
<comment type="caution">
    <text evidence="2">The sequence shown here is derived from an EMBL/GenBank/DDBJ whole genome shotgun (WGS) entry which is preliminary data.</text>
</comment>
<organism evidence="2 3">
    <name type="scientific">Tritrichomonas musculus</name>
    <dbReference type="NCBI Taxonomy" id="1915356"/>
    <lineage>
        <taxon>Eukaryota</taxon>
        <taxon>Metamonada</taxon>
        <taxon>Parabasalia</taxon>
        <taxon>Tritrichomonadida</taxon>
        <taxon>Tritrichomonadidae</taxon>
        <taxon>Tritrichomonas</taxon>
    </lineage>
</organism>
<proteinExistence type="predicted"/>
<dbReference type="SUPFAM" id="SSF54060">
    <property type="entry name" value="His-Me finger endonucleases"/>
    <property type="match status" value="1"/>
</dbReference>
<accession>A0ABR2KY89</accession>
<dbReference type="InterPro" id="IPR044925">
    <property type="entry name" value="His-Me_finger_sf"/>
</dbReference>
<keyword evidence="3" id="KW-1185">Reference proteome</keyword>
<dbReference type="Pfam" id="PF13392">
    <property type="entry name" value="HNH_3"/>
    <property type="match status" value="1"/>
</dbReference>
<dbReference type="Gene3D" id="3.90.75.20">
    <property type="match status" value="1"/>
</dbReference>